<dbReference type="GO" id="GO:0006400">
    <property type="term" value="P:tRNA modification"/>
    <property type="evidence" value="ECO:0007669"/>
    <property type="project" value="UniProtKB-UniRule"/>
</dbReference>
<dbReference type="NCBIfam" id="TIGR02432">
    <property type="entry name" value="lysidine_TilS_N"/>
    <property type="match status" value="1"/>
</dbReference>
<dbReference type="SMART" id="SM00977">
    <property type="entry name" value="TilS_C"/>
    <property type="match status" value="1"/>
</dbReference>
<evidence type="ECO:0000259" key="9">
    <source>
        <dbReference type="SMART" id="SM00977"/>
    </source>
</evidence>
<dbReference type="GO" id="GO:0005524">
    <property type="term" value="F:ATP binding"/>
    <property type="evidence" value="ECO:0007669"/>
    <property type="project" value="UniProtKB-UniRule"/>
</dbReference>
<dbReference type="Gene3D" id="1.20.59.20">
    <property type="match status" value="1"/>
</dbReference>
<keyword evidence="6 8" id="KW-0067">ATP-binding</keyword>
<evidence type="ECO:0000256" key="2">
    <source>
        <dbReference type="ARBA" id="ARBA00022490"/>
    </source>
</evidence>
<dbReference type="AlphaFoldDB" id="A0A317CN55"/>
<dbReference type="SUPFAM" id="SSF52402">
    <property type="entry name" value="Adenine nucleotide alpha hydrolases-like"/>
    <property type="match status" value="1"/>
</dbReference>
<dbReference type="PANTHER" id="PTHR43033">
    <property type="entry name" value="TRNA(ILE)-LYSIDINE SYNTHASE-RELATED"/>
    <property type="match status" value="1"/>
</dbReference>
<dbReference type="InterPro" id="IPR014729">
    <property type="entry name" value="Rossmann-like_a/b/a_fold"/>
</dbReference>
<keyword evidence="4 8" id="KW-0819">tRNA processing</keyword>
<evidence type="ECO:0000256" key="3">
    <source>
        <dbReference type="ARBA" id="ARBA00022598"/>
    </source>
</evidence>
<evidence type="ECO:0000256" key="6">
    <source>
        <dbReference type="ARBA" id="ARBA00022840"/>
    </source>
</evidence>
<dbReference type="NCBIfam" id="TIGR02433">
    <property type="entry name" value="lysidine_TilS_C"/>
    <property type="match status" value="1"/>
</dbReference>
<evidence type="ECO:0000256" key="5">
    <source>
        <dbReference type="ARBA" id="ARBA00022741"/>
    </source>
</evidence>
<dbReference type="PANTHER" id="PTHR43033:SF1">
    <property type="entry name" value="TRNA(ILE)-LYSIDINE SYNTHASE-RELATED"/>
    <property type="match status" value="1"/>
</dbReference>
<keyword evidence="11" id="KW-1185">Reference proteome</keyword>
<dbReference type="OrthoDB" id="9807403at2"/>
<dbReference type="Pfam" id="PF09179">
    <property type="entry name" value="TilS"/>
    <property type="match status" value="1"/>
</dbReference>
<dbReference type="GO" id="GO:0005737">
    <property type="term" value="C:cytoplasm"/>
    <property type="evidence" value="ECO:0007669"/>
    <property type="project" value="UniProtKB-SubCell"/>
</dbReference>
<evidence type="ECO:0000313" key="10">
    <source>
        <dbReference type="EMBL" id="PWR00066.1"/>
    </source>
</evidence>
<dbReference type="SUPFAM" id="SSF82829">
    <property type="entry name" value="MesJ substrate recognition domain-like"/>
    <property type="match status" value="1"/>
</dbReference>
<dbReference type="Pfam" id="PF11734">
    <property type="entry name" value="TilS_C"/>
    <property type="match status" value="1"/>
</dbReference>
<dbReference type="InterPro" id="IPR012795">
    <property type="entry name" value="tRNA_Ile_lys_synt_N"/>
</dbReference>
<feature type="domain" description="Lysidine-tRNA(Ile) synthetase C-terminal" evidence="9">
    <location>
        <begin position="365"/>
        <end position="422"/>
    </location>
</feature>
<comment type="caution">
    <text evidence="10">The sequence shown here is derived from an EMBL/GenBank/DDBJ whole genome shotgun (WGS) entry which is preliminary data.</text>
</comment>
<dbReference type="InterPro" id="IPR012094">
    <property type="entry name" value="tRNA_Ile_lys_synt"/>
</dbReference>
<proteinExistence type="inferred from homology"/>
<gene>
    <name evidence="8 10" type="primary">tilS</name>
    <name evidence="10" type="ORF">DKW60_02695</name>
</gene>
<evidence type="ECO:0000313" key="11">
    <source>
        <dbReference type="Proteomes" id="UP000245539"/>
    </source>
</evidence>
<dbReference type="EC" id="6.3.4.19" evidence="8"/>
<dbReference type="RefSeq" id="WP_109836123.1">
    <property type="nucleotide sequence ID" value="NZ_QGKM01000005.1"/>
</dbReference>
<evidence type="ECO:0000256" key="8">
    <source>
        <dbReference type="HAMAP-Rule" id="MF_01161"/>
    </source>
</evidence>
<evidence type="ECO:0000256" key="7">
    <source>
        <dbReference type="ARBA" id="ARBA00048539"/>
    </source>
</evidence>
<name>A0A317CN55_9GAMM</name>
<evidence type="ECO:0000256" key="4">
    <source>
        <dbReference type="ARBA" id="ARBA00022694"/>
    </source>
</evidence>
<comment type="similarity">
    <text evidence="8">Belongs to the tRNA(Ile)-lysidine synthase family.</text>
</comment>
<sequence>MKHDLLVGITPLFSILEQRDFLVAYSGGLDSHVLLHLMSRLPDINVRAIHIDHGLQDASPWWGRHCREICNELSVPFERVSLNLDVPEGASLEAYARDMRYQAFKAHLLEGEVLVTGHHQNDQAETLMIQLLRGAGVAGLAAMPMITSFAAGNHMRPLLNFSREQLESYAQQHHLSFVEDGSNADLRFDRNYLRHQILPQIAERWPGCYQTLSRSALIQAETQRLLDYYVAKDLDAMTGSVDGTLSVSALIQCEPDRRRALLRQWIVVSGFRVPSAKKLQHVVSDVLFSAEDAMPCVNWSGAEIRRYQGDIYVMEPLSEHDPGQAFYWGLEEDLMIESLGVVLKMESLDSWQEKLTEDPAKEMGLTVKFRRGGESILPKGRNKSIPLKQIFQQFAIPPWMRDRIPLLYLGDDLIIVYGLCQVEP</sequence>
<comment type="function">
    <text evidence="8">Ligates lysine onto the cytidine present at position 34 of the AUA codon-specific tRNA(Ile) that contains the anticodon CAU, in an ATP-dependent manner. Cytidine is converted to lysidine, thus changing the amino acid specificity of the tRNA from methionine to isoleucine.</text>
</comment>
<dbReference type="SUPFAM" id="SSF56037">
    <property type="entry name" value="PheT/TilS domain"/>
    <property type="match status" value="1"/>
</dbReference>
<dbReference type="HAMAP" id="MF_01161">
    <property type="entry name" value="tRNA_Ile_lys_synt"/>
    <property type="match status" value="1"/>
</dbReference>
<feature type="binding site" evidence="8">
    <location>
        <begin position="26"/>
        <end position="31"/>
    </location>
    <ligand>
        <name>ATP</name>
        <dbReference type="ChEBI" id="CHEBI:30616"/>
    </ligand>
</feature>
<comment type="subcellular location">
    <subcellularLocation>
        <location evidence="1 8">Cytoplasm</location>
    </subcellularLocation>
</comment>
<organism evidence="10 11">
    <name type="scientific">Leucothrix pacifica</name>
    <dbReference type="NCBI Taxonomy" id="1247513"/>
    <lineage>
        <taxon>Bacteria</taxon>
        <taxon>Pseudomonadati</taxon>
        <taxon>Pseudomonadota</taxon>
        <taxon>Gammaproteobacteria</taxon>
        <taxon>Thiotrichales</taxon>
        <taxon>Thiotrichaceae</taxon>
        <taxon>Leucothrix</taxon>
    </lineage>
</organism>
<evidence type="ECO:0000256" key="1">
    <source>
        <dbReference type="ARBA" id="ARBA00004496"/>
    </source>
</evidence>
<dbReference type="InterPro" id="IPR011063">
    <property type="entry name" value="TilS/TtcA_N"/>
</dbReference>
<dbReference type="CDD" id="cd01992">
    <property type="entry name" value="TilS_N"/>
    <property type="match status" value="1"/>
</dbReference>
<keyword evidence="2 8" id="KW-0963">Cytoplasm</keyword>
<reference evidence="10 11" key="1">
    <citation type="submission" date="2018-05" db="EMBL/GenBank/DDBJ databases">
        <title>Leucothrix arctica sp. nov., isolated from Arctic seawater.</title>
        <authorList>
            <person name="Choi A."/>
            <person name="Baek K."/>
        </authorList>
    </citation>
    <scope>NUCLEOTIDE SEQUENCE [LARGE SCALE GENOMIC DNA]</scope>
    <source>
        <strain evidence="10 11">JCM 18388</strain>
    </source>
</reference>
<protein>
    <recommendedName>
        <fullName evidence="8">tRNA(Ile)-lysidine synthase</fullName>
        <ecNumber evidence="8">6.3.4.19</ecNumber>
    </recommendedName>
    <alternativeName>
        <fullName evidence="8">tRNA(Ile)-2-lysyl-cytidine synthase</fullName>
    </alternativeName>
    <alternativeName>
        <fullName evidence="8">tRNA(Ile)-lysidine synthetase</fullName>
    </alternativeName>
</protein>
<dbReference type="InterPro" id="IPR012796">
    <property type="entry name" value="Lysidine-tRNA-synth_C"/>
</dbReference>
<accession>A0A317CN55</accession>
<keyword evidence="3 8" id="KW-0436">Ligase</keyword>
<dbReference type="Pfam" id="PF01171">
    <property type="entry name" value="ATP_bind_3"/>
    <property type="match status" value="1"/>
</dbReference>
<comment type="domain">
    <text evidence="8">The N-terminal region contains the highly conserved SGGXDS motif, predicted to be a P-loop motif involved in ATP binding.</text>
</comment>
<comment type="catalytic activity">
    <reaction evidence="7 8">
        <text>cytidine(34) in tRNA(Ile2) + L-lysine + ATP = lysidine(34) in tRNA(Ile2) + AMP + diphosphate + H(+)</text>
        <dbReference type="Rhea" id="RHEA:43744"/>
        <dbReference type="Rhea" id="RHEA-COMP:10625"/>
        <dbReference type="Rhea" id="RHEA-COMP:10670"/>
        <dbReference type="ChEBI" id="CHEBI:15378"/>
        <dbReference type="ChEBI" id="CHEBI:30616"/>
        <dbReference type="ChEBI" id="CHEBI:32551"/>
        <dbReference type="ChEBI" id="CHEBI:33019"/>
        <dbReference type="ChEBI" id="CHEBI:82748"/>
        <dbReference type="ChEBI" id="CHEBI:83665"/>
        <dbReference type="ChEBI" id="CHEBI:456215"/>
        <dbReference type="EC" id="6.3.4.19"/>
    </reaction>
</comment>
<dbReference type="InterPro" id="IPR015262">
    <property type="entry name" value="tRNA_Ile_lys_synt_subst-bd"/>
</dbReference>
<dbReference type="Proteomes" id="UP000245539">
    <property type="component" value="Unassembled WGS sequence"/>
</dbReference>
<dbReference type="EMBL" id="QGKM01000005">
    <property type="protein sequence ID" value="PWR00066.1"/>
    <property type="molecule type" value="Genomic_DNA"/>
</dbReference>
<dbReference type="Gene3D" id="3.40.50.620">
    <property type="entry name" value="HUPs"/>
    <property type="match status" value="1"/>
</dbReference>
<dbReference type="GO" id="GO:0032267">
    <property type="term" value="F:tRNA(Ile)-lysidine synthase activity"/>
    <property type="evidence" value="ECO:0007669"/>
    <property type="project" value="UniProtKB-EC"/>
</dbReference>
<keyword evidence="5 8" id="KW-0547">Nucleotide-binding</keyword>